<dbReference type="InterPro" id="IPR036291">
    <property type="entry name" value="NAD(P)-bd_dom_sf"/>
</dbReference>
<dbReference type="SUPFAM" id="SSF51735">
    <property type="entry name" value="NAD(P)-binding Rossmann-fold domains"/>
    <property type="match status" value="1"/>
</dbReference>
<dbReference type="Proteomes" id="UP000323164">
    <property type="component" value="Unassembled WGS sequence"/>
</dbReference>
<dbReference type="AlphaFoldDB" id="A0A5D8ZA67"/>
<organism evidence="5 6">
    <name type="scientific">Cognatilysobacter lacus</name>
    <dbReference type="NCBI Taxonomy" id="1643323"/>
    <lineage>
        <taxon>Bacteria</taxon>
        <taxon>Pseudomonadati</taxon>
        <taxon>Pseudomonadota</taxon>
        <taxon>Gammaproteobacteria</taxon>
        <taxon>Lysobacterales</taxon>
        <taxon>Lysobacteraceae</taxon>
        <taxon>Cognatilysobacter</taxon>
    </lineage>
</organism>
<evidence type="ECO:0000256" key="1">
    <source>
        <dbReference type="ARBA" id="ARBA00006484"/>
    </source>
</evidence>
<dbReference type="PROSITE" id="PS00061">
    <property type="entry name" value="ADH_SHORT"/>
    <property type="match status" value="1"/>
</dbReference>
<dbReference type="Pfam" id="PF00106">
    <property type="entry name" value="adh_short"/>
    <property type="match status" value="1"/>
</dbReference>
<dbReference type="SMART" id="SM00822">
    <property type="entry name" value="PKS_KR"/>
    <property type="match status" value="1"/>
</dbReference>
<sequence length="304" mass="31809">MQERFMLARTVVITGASSGLGRGVALALAAEGCNLVLAARRARLLEQLAEECGNAIAVSCDVGDPNAVEKLAAAAIAKFNRIDVWINNAGVAALGPFERIPLEDHLRVMQTNLGGAIAGSHAAISHFRKAGGGTLINIAAMLGRTPAPYYASYCATKYGIVGLCDALRQELVAQDATGIHVCAVLPMAADTPLYDHAANYTGHTLQPFPITDADEVVAAIVGLVNEPQDELSIGMSATAAGIAERLAQTLTHGMTGAMTQLAQMETAPEAPEQAGNLHRPIAIGTGVHGSILERMDVERNQRSR</sequence>
<dbReference type="PRINTS" id="PR00081">
    <property type="entry name" value="GDHRDH"/>
</dbReference>
<gene>
    <name evidence="5" type="ORF">FW784_01395</name>
</gene>
<reference evidence="5 6" key="1">
    <citation type="submission" date="2019-08" db="EMBL/GenBank/DDBJ databases">
        <title>Draft genome sequence of Lysobacter sp. UKS-15.</title>
        <authorList>
            <person name="Im W.-T."/>
        </authorList>
    </citation>
    <scope>NUCLEOTIDE SEQUENCE [LARGE SCALE GENOMIC DNA]</scope>
    <source>
        <strain evidence="5 6">UKS-15</strain>
    </source>
</reference>
<dbReference type="PANTHER" id="PTHR44196">
    <property type="entry name" value="DEHYDROGENASE/REDUCTASE SDR FAMILY MEMBER 7B"/>
    <property type="match status" value="1"/>
</dbReference>
<dbReference type="Gene3D" id="3.40.50.720">
    <property type="entry name" value="NAD(P)-binding Rossmann-like Domain"/>
    <property type="match status" value="1"/>
</dbReference>
<proteinExistence type="inferred from homology"/>
<dbReference type="GO" id="GO:0016491">
    <property type="term" value="F:oxidoreductase activity"/>
    <property type="evidence" value="ECO:0007669"/>
    <property type="project" value="UniProtKB-KW"/>
</dbReference>
<evidence type="ECO:0000313" key="6">
    <source>
        <dbReference type="Proteomes" id="UP000323164"/>
    </source>
</evidence>
<comment type="caution">
    <text evidence="5">The sequence shown here is derived from an EMBL/GenBank/DDBJ whole genome shotgun (WGS) entry which is preliminary data.</text>
</comment>
<feature type="domain" description="Ketoreductase" evidence="4">
    <location>
        <begin position="9"/>
        <end position="144"/>
    </location>
</feature>
<keyword evidence="6" id="KW-1185">Reference proteome</keyword>
<dbReference type="InterPro" id="IPR002347">
    <property type="entry name" value="SDR_fam"/>
</dbReference>
<name>A0A5D8ZA67_9GAMM</name>
<evidence type="ECO:0000256" key="2">
    <source>
        <dbReference type="ARBA" id="ARBA00023002"/>
    </source>
</evidence>
<evidence type="ECO:0000256" key="3">
    <source>
        <dbReference type="RuleBase" id="RU000363"/>
    </source>
</evidence>
<keyword evidence="2" id="KW-0560">Oxidoreductase</keyword>
<comment type="similarity">
    <text evidence="1 3">Belongs to the short-chain dehydrogenases/reductases (SDR) family.</text>
</comment>
<dbReference type="EMBL" id="VTRV01000007">
    <property type="protein sequence ID" value="TZF91547.1"/>
    <property type="molecule type" value="Genomic_DNA"/>
</dbReference>
<evidence type="ECO:0000259" key="4">
    <source>
        <dbReference type="SMART" id="SM00822"/>
    </source>
</evidence>
<accession>A0A5D8ZA67</accession>
<evidence type="ECO:0000313" key="5">
    <source>
        <dbReference type="EMBL" id="TZF91547.1"/>
    </source>
</evidence>
<dbReference type="InterPro" id="IPR057326">
    <property type="entry name" value="KR_dom"/>
</dbReference>
<dbReference type="GO" id="GO:0016020">
    <property type="term" value="C:membrane"/>
    <property type="evidence" value="ECO:0007669"/>
    <property type="project" value="TreeGrafter"/>
</dbReference>
<dbReference type="InterPro" id="IPR020904">
    <property type="entry name" value="Sc_DH/Rdtase_CS"/>
</dbReference>
<dbReference type="PRINTS" id="PR00080">
    <property type="entry name" value="SDRFAMILY"/>
</dbReference>
<dbReference type="OrthoDB" id="9810734at2"/>
<dbReference type="PANTHER" id="PTHR44196:SF1">
    <property type="entry name" value="DEHYDROGENASE_REDUCTASE SDR FAMILY MEMBER 7B"/>
    <property type="match status" value="1"/>
</dbReference>
<protein>
    <submittedName>
        <fullName evidence="5">SDR family NAD(P)-dependent oxidoreductase</fullName>
    </submittedName>
</protein>